<dbReference type="EMBL" id="LAZR01000314">
    <property type="protein sequence ID" value="KKN75169.1"/>
    <property type="molecule type" value="Genomic_DNA"/>
</dbReference>
<protein>
    <submittedName>
        <fullName evidence="1">Uncharacterized protein</fullName>
    </submittedName>
</protein>
<proteinExistence type="predicted"/>
<evidence type="ECO:0000313" key="1">
    <source>
        <dbReference type="EMBL" id="KKN75169.1"/>
    </source>
</evidence>
<dbReference type="AlphaFoldDB" id="A0A0F9T7K2"/>
<organism evidence="1">
    <name type="scientific">marine sediment metagenome</name>
    <dbReference type="NCBI Taxonomy" id="412755"/>
    <lineage>
        <taxon>unclassified sequences</taxon>
        <taxon>metagenomes</taxon>
        <taxon>ecological metagenomes</taxon>
    </lineage>
</organism>
<reference evidence="1" key="1">
    <citation type="journal article" date="2015" name="Nature">
        <title>Complex archaea that bridge the gap between prokaryotes and eukaryotes.</title>
        <authorList>
            <person name="Spang A."/>
            <person name="Saw J.H."/>
            <person name="Jorgensen S.L."/>
            <person name="Zaremba-Niedzwiedzka K."/>
            <person name="Martijn J."/>
            <person name="Lind A.E."/>
            <person name="van Eijk R."/>
            <person name="Schleper C."/>
            <person name="Guy L."/>
            <person name="Ettema T.J."/>
        </authorList>
    </citation>
    <scope>NUCLEOTIDE SEQUENCE</scope>
</reference>
<accession>A0A0F9T7K2</accession>
<name>A0A0F9T7K2_9ZZZZ</name>
<comment type="caution">
    <text evidence="1">The sequence shown here is derived from an EMBL/GenBank/DDBJ whole genome shotgun (WGS) entry which is preliminary data.</text>
</comment>
<sequence>MSEYTVGLEFNLPPKDIKRVADTLRKVSKEVDSIQESKDTQYAADIMDEIYTKMEEQHG</sequence>
<gene>
    <name evidence="1" type="ORF">LCGC14_0383280</name>
</gene>